<evidence type="ECO:0000256" key="1">
    <source>
        <dbReference type="SAM" id="Phobius"/>
    </source>
</evidence>
<keyword evidence="2" id="KW-1185">Reference proteome</keyword>
<evidence type="ECO:0000313" key="3">
    <source>
        <dbReference type="RefSeq" id="XP_039128164.1"/>
    </source>
</evidence>
<evidence type="ECO:0000313" key="4">
    <source>
        <dbReference type="RefSeq" id="XP_039128165.1"/>
    </source>
</evidence>
<dbReference type="GeneID" id="120264418"/>
<sequence length="146" mass="16254">MLALLGSSTSGIPCSILLGLWLKREQHNVWRCSREMSLHVGDGSSQELSEVREVILVVGHAHVHRSSVRIVSLRKRTKGTGDWGVFFYFHSLVGAVIWILGSLWTFRCCACFAGLANLAVDLIIIPIKVIRWSISPRPCMEVPVDT</sequence>
<keyword evidence="1" id="KW-1133">Transmembrane helix</keyword>
<dbReference type="AlphaFoldDB" id="A0AB40BL93"/>
<keyword evidence="1" id="KW-0472">Membrane</keyword>
<dbReference type="Proteomes" id="UP001515500">
    <property type="component" value="Chromosome 7"/>
</dbReference>
<dbReference type="RefSeq" id="XP_039128164.1">
    <property type="nucleotide sequence ID" value="XM_039272230.1"/>
</dbReference>
<name>A0AB40BL93_DIOCR</name>
<feature type="transmembrane region" description="Helical" evidence="1">
    <location>
        <begin position="83"/>
        <end position="106"/>
    </location>
</feature>
<proteinExistence type="predicted"/>
<dbReference type="RefSeq" id="XP_039128165.1">
    <property type="nucleotide sequence ID" value="XM_039272231.1"/>
</dbReference>
<gene>
    <name evidence="3 4" type="primary">LOC120264418</name>
</gene>
<accession>A0AB40BL93</accession>
<organism evidence="2 3">
    <name type="scientific">Dioscorea cayennensis subsp. rotundata</name>
    <name type="common">White Guinea yam</name>
    <name type="synonym">Dioscorea rotundata</name>
    <dbReference type="NCBI Taxonomy" id="55577"/>
    <lineage>
        <taxon>Eukaryota</taxon>
        <taxon>Viridiplantae</taxon>
        <taxon>Streptophyta</taxon>
        <taxon>Embryophyta</taxon>
        <taxon>Tracheophyta</taxon>
        <taxon>Spermatophyta</taxon>
        <taxon>Magnoliopsida</taxon>
        <taxon>Liliopsida</taxon>
        <taxon>Dioscoreales</taxon>
        <taxon>Dioscoreaceae</taxon>
        <taxon>Dioscorea</taxon>
    </lineage>
</organism>
<keyword evidence="1" id="KW-0812">Transmembrane</keyword>
<reference evidence="3 4" key="1">
    <citation type="submission" date="2025-04" db="UniProtKB">
        <authorList>
            <consortium name="RefSeq"/>
        </authorList>
    </citation>
    <scope>IDENTIFICATION</scope>
</reference>
<evidence type="ECO:0000313" key="2">
    <source>
        <dbReference type="Proteomes" id="UP001515500"/>
    </source>
</evidence>
<protein>
    <submittedName>
        <fullName evidence="3 4">Uncharacterized protein LOC120264418</fullName>
    </submittedName>
</protein>